<accession>A0ABN9M7U5</accession>
<feature type="compositionally biased region" description="Basic and acidic residues" evidence="1">
    <location>
        <begin position="316"/>
        <end position="325"/>
    </location>
</feature>
<sequence length="579" mass="64244">MGLYVSMQVLVTLSYFAGSLNEGVVLLNEALVQFNSVYGAIHPDIAMCLRLLARVKFILGDITEALDNQQKAVIMAERTLGYDSSIAVQDYVLFSHYCFASGQLPLALKLLYRARYLMLIIAGEDHPSMATLDSNIGVVLQAVLECDLSLRFLEKALELNKKYFGQKSLDVALSHHLIALSYTSKVEFRSAMQHEKETFTIYKALLGDCHERTRESSGFLKHVTRQAVNLQRTMNEIYKNGSISSLPHVQIVPPGIDTLLQQLNLLNGILRINVGVSEQNGNDNPSEKQHSIDSGEEQPEEISGVQNSSTENVQDVTKDQSKAEQQKAGAEDQPQDATAGQDKVEGQPKDVTLENDKTEGQPEAYTAQNDKVEEQPKNDTTEIDKTKDQPKGDTAENYKPAEQPKSDSTETDKPEEQPKGETAENDKPEEQPKSDTAETDKPEDLPKSDTAENDKPEEQPKGDTAENDKPEEQPKSDTAETDKPEDQHKGDTAENDKPEDLPKSGTAETDKPEDQHKGDTAENDKPEEQPKSDTAETDKPEEQPKEATVEKYGAECKIKEVTEKEEVKDQNKDSVQGKN</sequence>
<dbReference type="Gene3D" id="1.25.40.10">
    <property type="entry name" value="Tetratricopeptide repeat domain"/>
    <property type="match status" value="1"/>
</dbReference>
<dbReference type="EMBL" id="CAUEEQ010050681">
    <property type="protein sequence ID" value="CAJ0960694.1"/>
    <property type="molecule type" value="Genomic_DNA"/>
</dbReference>
<dbReference type="InterPro" id="IPR027523">
    <property type="entry name" value="CLU_prot"/>
</dbReference>
<gene>
    <name evidence="2" type="ORF">RIMI_LOCUS17398440</name>
</gene>
<evidence type="ECO:0000313" key="2">
    <source>
        <dbReference type="EMBL" id="CAJ0960694.1"/>
    </source>
</evidence>
<name>A0ABN9M7U5_9NEOB</name>
<feature type="region of interest" description="Disordered" evidence="1">
    <location>
        <begin position="277"/>
        <end position="579"/>
    </location>
</feature>
<proteinExistence type="predicted"/>
<organism evidence="2 3">
    <name type="scientific">Ranitomeya imitator</name>
    <name type="common">mimic poison frog</name>
    <dbReference type="NCBI Taxonomy" id="111125"/>
    <lineage>
        <taxon>Eukaryota</taxon>
        <taxon>Metazoa</taxon>
        <taxon>Chordata</taxon>
        <taxon>Craniata</taxon>
        <taxon>Vertebrata</taxon>
        <taxon>Euteleostomi</taxon>
        <taxon>Amphibia</taxon>
        <taxon>Batrachia</taxon>
        <taxon>Anura</taxon>
        <taxon>Neobatrachia</taxon>
        <taxon>Hyloidea</taxon>
        <taxon>Dendrobatidae</taxon>
        <taxon>Dendrobatinae</taxon>
        <taxon>Ranitomeya</taxon>
    </lineage>
</organism>
<feature type="compositionally biased region" description="Basic and acidic residues" evidence="1">
    <location>
        <begin position="402"/>
        <end position="572"/>
    </location>
</feature>
<dbReference type="PANTHER" id="PTHR12601:SF50">
    <property type="entry name" value="CLUSTERED MITOCHONDRIA PROTEIN HOMOLOG"/>
    <property type="match status" value="1"/>
</dbReference>
<dbReference type="PANTHER" id="PTHR12601">
    <property type="entry name" value="EUKARYOTIC TRANSLATION INITIATION FACTOR 3 SUBUNIT EIF-3"/>
    <property type="match status" value="1"/>
</dbReference>
<feature type="compositionally biased region" description="Basic and acidic residues" evidence="1">
    <location>
        <begin position="342"/>
        <end position="360"/>
    </location>
</feature>
<evidence type="ECO:0000256" key="1">
    <source>
        <dbReference type="SAM" id="MobiDB-lite"/>
    </source>
</evidence>
<comment type="caution">
    <text evidence="2">The sequence shown here is derived from an EMBL/GenBank/DDBJ whole genome shotgun (WGS) entry which is preliminary data.</text>
</comment>
<dbReference type="Pfam" id="PF13424">
    <property type="entry name" value="TPR_12"/>
    <property type="match status" value="1"/>
</dbReference>
<dbReference type="SUPFAM" id="SSF48452">
    <property type="entry name" value="TPR-like"/>
    <property type="match status" value="2"/>
</dbReference>
<dbReference type="Pfam" id="PF13374">
    <property type="entry name" value="TPR_10"/>
    <property type="match status" value="1"/>
</dbReference>
<evidence type="ECO:0000313" key="3">
    <source>
        <dbReference type="Proteomes" id="UP001176940"/>
    </source>
</evidence>
<reference evidence="2" key="1">
    <citation type="submission" date="2023-07" db="EMBL/GenBank/DDBJ databases">
        <authorList>
            <person name="Stuckert A."/>
        </authorList>
    </citation>
    <scope>NUCLEOTIDE SEQUENCE</scope>
</reference>
<dbReference type="Proteomes" id="UP001176940">
    <property type="component" value="Unassembled WGS sequence"/>
</dbReference>
<feature type="compositionally biased region" description="Polar residues" evidence="1">
    <location>
        <begin position="304"/>
        <end position="315"/>
    </location>
</feature>
<dbReference type="InterPro" id="IPR011990">
    <property type="entry name" value="TPR-like_helical_dom_sf"/>
</dbReference>
<protein>
    <submittedName>
        <fullName evidence="2">Uncharacterized protein</fullName>
    </submittedName>
</protein>
<feature type="compositionally biased region" description="Basic and acidic residues" evidence="1">
    <location>
        <begin position="370"/>
        <end position="396"/>
    </location>
</feature>
<keyword evidence="3" id="KW-1185">Reference proteome</keyword>